<dbReference type="Gene3D" id="1.10.260.50">
    <property type="match status" value="1"/>
</dbReference>
<dbReference type="SUPFAM" id="SSF53383">
    <property type="entry name" value="PLP-dependent transferases"/>
    <property type="match status" value="1"/>
</dbReference>
<evidence type="ECO:0000256" key="10">
    <source>
        <dbReference type="ARBA" id="ARBA00050776"/>
    </source>
</evidence>
<evidence type="ECO:0000256" key="1">
    <source>
        <dbReference type="ARBA" id="ARBA00001933"/>
    </source>
</evidence>
<dbReference type="HOGENOM" id="CLU_003433_0_1_5"/>
<dbReference type="RefSeq" id="WP_008070827.1">
    <property type="nucleotide sequence ID" value="NZ_AQWK01000018.1"/>
</dbReference>
<protein>
    <recommendedName>
        <fullName evidence="4">Cysteine desulfurase</fullName>
    </recommendedName>
</protein>
<evidence type="ECO:0000256" key="7">
    <source>
        <dbReference type="ARBA" id="ARBA00022898"/>
    </source>
</evidence>
<dbReference type="InterPro" id="IPR015424">
    <property type="entry name" value="PyrdxlP-dep_Trfase"/>
</dbReference>
<dbReference type="GO" id="GO:0046872">
    <property type="term" value="F:metal ion binding"/>
    <property type="evidence" value="ECO:0007669"/>
    <property type="project" value="UniProtKB-KW"/>
</dbReference>
<keyword evidence="13" id="KW-1185">Reference proteome</keyword>
<keyword evidence="7" id="KW-0663">Pyridoxal phosphate</keyword>
<evidence type="ECO:0000256" key="4">
    <source>
        <dbReference type="ARBA" id="ARBA00013558"/>
    </source>
</evidence>
<dbReference type="InParanoid" id="F1ZC52"/>
<comment type="function">
    <text evidence="2">Catalyzes the removal of elemental sulfur atoms from cysteine to produce alanine. Seems to participate in the biosynthesis of the nitrogenase metalloclusters by providing the inorganic sulfur required for the Fe-S core formation.</text>
</comment>
<keyword evidence="6" id="KW-0479">Metal-binding</keyword>
<dbReference type="STRING" id="983920.Y88_3137"/>
<dbReference type="OrthoDB" id="9804366at2"/>
<evidence type="ECO:0000313" key="13">
    <source>
        <dbReference type="Proteomes" id="UP000004728"/>
    </source>
</evidence>
<dbReference type="Gene3D" id="3.90.1150.10">
    <property type="entry name" value="Aspartate Aminotransferase, domain 1"/>
    <property type="match status" value="1"/>
</dbReference>
<dbReference type="InterPro" id="IPR016454">
    <property type="entry name" value="Cysteine_dSase"/>
</dbReference>
<dbReference type="PANTHER" id="PTHR11601:SF34">
    <property type="entry name" value="CYSTEINE DESULFURASE"/>
    <property type="match status" value="1"/>
</dbReference>
<comment type="similarity">
    <text evidence="3">Belongs to the class-V pyridoxal-phosphate-dependent aminotransferase family. NifS/IscS subfamily.</text>
</comment>
<dbReference type="GO" id="GO:0051536">
    <property type="term" value="F:iron-sulfur cluster binding"/>
    <property type="evidence" value="ECO:0007669"/>
    <property type="project" value="UniProtKB-KW"/>
</dbReference>
<keyword evidence="9" id="KW-0411">Iron-sulfur</keyword>
<keyword evidence="5 12" id="KW-0808">Transferase</keyword>
<dbReference type="EMBL" id="AEWJ01000053">
    <property type="protein sequence ID" value="EGD57811.1"/>
    <property type="molecule type" value="Genomic_DNA"/>
</dbReference>
<dbReference type="eggNOG" id="COG1104">
    <property type="taxonomic scope" value="Bacteria"/>
</dbReference>
<dbReference type="PANTHER" id="PTHR11601">
    <property type="entry name" value="CYSTEINE DESULFURYLASE FAMILY MEMBER"/>
    <property type="match status" value="1"/>
</dbReference>
<evidence type="ECO:0000256" key="6">
    <source>
        <dbReference type="ARBA" id="ARBA00022723"/>
    </source>
</evidence>
<dbReference type="GO" id="GO:0008483">
    <property type="term" value="F:transaminase activity"/>
    <property type="evidence" value="ECO:0007669"/>
    <property type="project" value="UniProtKB-KW"/>
</dbReference>
<evidence type="ECO:0000313" key="12">
    <source>
        <dbReference type="EMBL" id="EGD57811.1"/>
    </source>
</evidence>
<gene>
    <name evidence="12" type="ORF">Y88_3137</name>
</gene>
<dbReference type="InterPro" id="IPR015421">
    <property type="entry name" value="PyrdxlP-dep_Trfase_major"/>
</dbReference>
<evidence type="ECO:0000256" key="8">
    <source>
        <dbReference type="ARBA" id="ARBA00023004"/>
    </source>
</evidence>
<evidence type="ECO:0000259" key="11">
    <source>
        <dbReference type="Pfam" id="PF00266"/>
    </source>
</evidence>
<organism evidence="12 13">
    <name type="scientific">Novosphingobium nitrogenifigens DSM 19370</name>
    <dbReference type="NCBI Taxonomy" id="983920"/>
    <lineage>
        <taxon>Bacteria</taxon>
        <taxon>Pseudomonadati</taxon>
        <taxon>Pseudomonadota</taxon>
        <taxon>Alphaproteobacteria</taxon>
        <taxon>Sphingomonadales</taxon>
        <taxon>Sphingomonadaceae</taxon>
        <taxon>Novosphingobium</taxon>
    </lineage>
</organism>
<dbReference type="PIRSF" id="PIRSF005572">
    <property type="entry name" value="NifS"/>
    <property type="match status" value="1"/>
</dbReference>
<dbReference type="InterPro" id="IPR000192">
    <property type="entry name" value="Aminotrans_V_dom"/>
</dbReference>
<feature type="domain" description="Aminotransferase class V" evidence="11">
    <location>
        <begin position="2"/>
        <end position="345"/>
    </location>
</feature>
<comment type="catalytic activity">
    <reaction evidence="10">
        <text>(sulfur carrier)-H + L-cysteine = (sulfur carrier)-SH + L-alanine</text>
        <dbReference type="Rhea" id="RHEA:43892"/>
        <dbReference type="Rhea" id="RHEA-COMP:14737"/>
        <dbReference type="Rhea" id="RHEA-COMP:14739"/>
        <dbReference type="ChEBI" id="CHEBI:29917"/>
        <dbReference type="ChEBI" id="CHEBI:35235"/>
        <dbReference type="ChEBI" id="CHEBI:57972"/>
        <dbReference type="ChEBI" id="CHEBI:64428"/>
        <dbReference type="EC" id="2.8.1.7"/>
    </reaction>
</comment>
<evidence type="ECO:0000256" key="3">
    <source>
        <dbReference type="ARBA" id="ARBA00006490"/>
    </source>
</evidence>
<dbReference type="GO" id="GO:0031071">
    <property type="term" value="F:cysteine desulfurase activity"/>
    <property type="evidence" value="ECO:0007669"/>
    <property type="project" value="UniProtKB-EC"/>
</dbReference>
<sequence>MIYLDYQATTPLAPEAREAMLPWLGGPETMGFANPHSSHRPGRAAAAAVEVARADVAALLPPGGRVIFTSGATEAINLALRGSGARRLAVSAIEHAAVLDTARAIDPDLAVLPVDPAGLVDPLAPLPEGIDLVAVMQVNNEIGTVQPVEAVAARARSAGTLVLCDAVQGAGKCAAPPEGADFIALSAHKLYGPKGIGALWVRDGVPLAPIILGGGQEGGLRSGTLSPALAAGFGAAARLCKTLWESDRLHVEKLWGIARDAFADWRLNGSADTRWHGNLNIRLDGLDAGRLLSECRTVAISAGSACASGSGRTSHVLRAIGLSDREAKSALRIGFGRYTKVEELEEAAAAINAAARAQGVLD</sequence>
<comment type="caution">
    <text evidence="12">The sequence shown here is derived from an EMBL/GenBank/DDBJ whole genome shotgun (WGS) entry which is preliminary data.</text>
</comment>
<dbReference type="AlphaFoldDB" id="F1ZC52"/>
<dbReference type="Gene3D" id="3.40.640.10">
    <property type="entry name" value="Type I PLP-dependent aspartate aminotransferase-like (Major domain)"/>
    <property type="match status" value="1"/>
</dbReference>
<evidence type="ECO:0000256" key="2">
    <source>
        <dbReference type="ARBA" id="ARBA00003120"/>
    </source>
</evidence>
<keyword evidence="12" id="KW-0032">Aminotransferase</keyword>
<evidence type="ECO:0000256" key="9">
    <source>
        <dbReference type="ARBA" id="ARBA00023014"/>
    </source>
</evidence>
<dbReference type="Proteomes" id="UP000004728">
    <property type="component" value="Unassembled WGS sequence"/>
</dbReference>
<evidence type="ECO:0000256" key="5">
    <source>
        <dbReference type="ARBA" id="ARBA00022679"/>
    </source>
</evidence>
<name>F1ZC52_9SPHN</name>
<proteinExistence type="inferred from homology"/>
<reference evidence="12 13" key="1">
    <citation type="journal article" date="2012" name="J. Bacteriol.">
        <title>Draft Genome Sequence of Novosphingobium nitrogenifigens Y88T.</title>
        <authorList>
            <person name="Strabala T.J."/>
            <person name="Macdonald L."/>
            <person name="Liu V."/>
            <person name="Smit A.M."/>
        </authorList>
    </citation>
    <scope>NUCLEOTIDE SEQUENCE [LARGE SCALE GENOMIC DNA]</scope>
    <source>
        <strain evidence="12 13">DSM 19370</strain>
    </source>
</reference>
<accession>F1ZC52</accession>
<dbReference type="InterPro" id="IPR015422">
    <property type="entry name" value="PyrdxlP-dep_Trfase_small"/>
</dbReference>
<keyword evidence="8" id="KW-0408">Iron</keyword>
<dbReference type="Pfam" id="PF00266">
    <property type="entry name" value="Aminotran_5"/>
    <property type="match status" value="1"/>
</dbReference>
<comment type="cofactor">
    <cofactor evidence="1">
        <name>pyridoxal 5'-phosphate</name>
        <dbReference type="ChEBI" id="CHEBI:597326"/>
    </cofactor>
</comment>